<name>A0A6H1Z7F7_9ZZZZ</name>
<dbReference type="EMBL" id="MT143893">
    <property type="protein sequence ID" value="QJB05027.1"/>
    <property type="molecule type" value="Genomic_DNA"/>
</dbReference>
<evidence type="ECO:0000313" key="1">
    <source>
        <dbReference type="EMBL" id="QJA43317.1"/>
    </source>
</evidence>
<protein>
    <submittedName>
        <fullName evidence="1">Uncharacterized protein</fullName>
    </submittedName>
</protein>
<accession>A0A6H1Z7F7</accession>
<dbReference type="EMBL" id="MT143700">
    <property type="protein sequence ID" value="QJA43317.1"/>
    <property type="molecule type" value="Genomic_DNA"/>
</dbReference>
<sequence length="158" mass="17237">MAIEKTYVSTQPQIEAMAEQRLKDMMTGNYTPVMQSWFQKAMNPMMAKLQTMGIIRSGGAGRTLAGVGGDVAAQQQQQSLSQALGLGGQQRGYEQFGQQLGLQRYGVEGGWEQQAAERKLKQEIAKQQQKQSFWNTLGGIAGSALGAYMGRPPIPKIP</sequence>
<evidence type="ECO:0000313" key="2">
    <source>
        <dbReference type="EMBL" id="QJB05027.1"/>
    </source>
</evidence>
<dbReference type="AlphaFoldDB" id="A0A6H1Z7F7"/>
<proteinExistence type="predicted"/>
<reference evidence="1" key="1">
    <citation type="submission" date="2020-03" db="EMBL/GenBank/DDBJ databases">
        <title>The deep terrestrial virosphere.</title>
        <authorList>
            <person name="Holmfeldt K."/>
            <person name="Nilsson E."/>
            <person name="Simone D."/>
            <person name="Lopez-Fernandez M."/>
            <person name="Wu X."/>
            <person name="de Brujin I."/>
            <person name="Lundin D."/>
            <person name="Andersson A."/>
            <person name="Bertilsson S."/>
            <person name="Dopson M."/>
        </authorList>
    </citation>
    <scope>NUCLEOTIDE SEQUENCE</scope>
    <source>
        <strain evidence="1">MM171A00247</strain>
        <strain evidence="2">MM171B00144</strain>
    </source>
</reference>
<gene>
    <name evidence="1" type="ORF">MM171A00247_0031</name>
    <name evidence="2" type="ORF">MM171B00144_0066</name>
</gene>
<organism evidence="1">
    <name type="scientific">viral metagenome</name>
    <dbReference type="NCBI Taxonomy" id="1070528"/>
    <lineage>
        <taxon>unclassified sequences</taxon>
        <taxon>metagenomes</taxon>
        <taxon>organismal metagenomes</taxon>
    </lineage>
</organism>